<gene>
    <name evidence="1" type="ORF">OWV82_001351</name>
</gene>
<evidence type="ECO:0000313" key="1">
    <source>
        <dbReference type="EMBL" id="KAJ4728416.1"/>
    </source>
</evidence>
<proteinExistence type="predicted"/>
<accession>A0ACC1YY66</accession>
<protein>
    <submittedName>
        <fullName evidence="1">DUF506 family protein</fullName>
    </submittedName>
</protein>
<comment type="caution">
    <text evidence="1">The sequence shown here is derived from an EMBL/GenBank/DDBJ whole genome shotgun (WGS) entry which is preliminary data.</text>
</comment>
<reference evidence="1 2" key="1">
    <citation type="journal article" date="2023" name="Science">
        <title>Complex scaffold remodeling in plant triterpene biosynthesis.</title>
        <authorList>
            <person name="De La Pena R."/>
            <person name="Hodgson H."/>
            <person name="Liu J.C."/>
            <person name="Stephenson M.J."/>
            <person name="Martin A.C."/>
            <person name="Owen C."/>
            <person name="Harkess A."/>
            <person name="Leebens-Mack J."/>
            <person name="Jimenez L.E."/>
            <person name="Osbourn A."/>
            <person name="Sattely E.S."/>
        </authorList>
    </citation>
    <scope>NUCLEOTIDE SEQUENCE [LARGE SCALE GENOMIC DNA]</scope>
    <source>
        <strain evidence="2">cv. JPN11</strain>
        <tissue evidence="1">Leaf</tissue>
    </source>
</reference>
<organism evidence="1 2">
    <name type="scientific">Melia azedarach</name>
    <name type="common">Chinaberry tree</name>
    <dbReference type="NCBI Taxonomy" id="155640"/>
    <lineage>
        <taxon>Eukaryota</taxon>
        <taxon>Viridiplantae</taxon>
        <taxon>Streptophyta</taxon>
        <taxon>Embryophyta</taxon>
        <taxon>Tracheophyta</taxon>
        <taxon>Spermatophyta</taxon>
        <taxon>Magnoliopsida</taxon>
        <taxon>eudicotyledons</taxon>
        <taxon>Gunneridae</taxon>
        <taxon>Pentapetalae</taxon>
        <taxon>rosids</taxon>
        <taxon>malvids</taxon>
        <taxon>Sapindales</taxon>
        <taxon>Meliaceae</taxon>
        <taxon>Melia</taxon>
    </lineage>
</organism>
<keyword evidence="2" id="KW-1185">Reference proteome</keyword>
<name>A0ACC1YY66_MELAZ</name>
<dbReference type="Proteomes" id="UP001164539">
    <property type="component" value="Chromosome 1"/>
</dbReference>
<sequence>MSGFVRSKRVTDPLDEKVKAQLVGHQFSYVSSGSEHSVAAADDDDSPCLSELVLDFLEHESRTRPAGYDSDSDEDDSVSDSTDKIEDILKTIGSSNVDLYRNLLLAHVLKAVQGFSSFRQQKSVFRRKVMTCLRELGHNAAICKTKWNSSGALSAGSYEFIDVVLSNSYTSQQTRYFVDLDFSAQFEIARPTNAYARLLESLPRIFVGKSEELKRIVKITCDAAKKSLKSRELSLPPWRKNRYMQNKWFSAYKRTVNPIPANSFTPVGKSVNDGVKCRLVGFDNGVNSRLSVRTR</sequence>
<evidence type="ECO:0000313" key="2">
    <source>
        <dbReference type="Proteomes" id="UP001164539"/>
    </source>
</evidence>
<dbReference type="EMBL" id="CM051394">
    <property type="protein sequence ID" value="KAJ4728416.1"/>
    <property type="molecule type" value="Genomic_DNA"/>
</dbReference>